<dbReference type="AlphaFoldDB" id="X0UWK7"/>
<dbReference type="PANTHER" id="PTHR13778">
    <property type="entry name" value="GLYCOSYLTRANSFERASE 8 DOMAIN-CONTAINING PROTEIN"/>
    <property type="match status" value="1"/>
</dbReference>
<organism evidence="4">
    <name type="scientific">marine sediment metagenome</name>
    <dbReference type="NCBI Taxonomy" id="412755"/>
    <lineage>
        <taxon>unclassified sequences</taxon>
        <taxon>metagenomes</taxon>
        <taxon>ecological metagenomes</taxon>
    </lineage>
</organism>
<accession>X0UWK7</accession>
<dbReference type="InterPro" id="IPR002495">
    <property type="entry name" value="Glyco_trans_8"/>
</dbReference>
<sequence>RISISVQKSFYISEVSGYYEFNRSSNKHVDGERLSMIRVDSVAFCVNRLMWGPMLIAIDSLVRSNPAINRIYVLHDNVPEKLTRELKRRYQTQFFFRRLNLELFHDGRSLHGDYTTYGKFQLPDLVEDDEQHVLYLDADVIVQLDINNALEREVDGHPLYAVLKGKVERSLDREFYTTKGLTPEHEVFNAGVLLFHCPSCREFRLLQRALTVTKQRGAPSLSADQPVFNLLFSEQRGRLPDNLNIEVSPETPQPLELVDGILH</sequence>
<dbReference type="Gene3D" id="3.90.550.10">
    <property type="entry name" value="Spore Coat Polysaccharide Biosynthesis Protein SpsA, Chain A"/>
    <property type="match status" value="1"/>
</dbReference>
<evidence type="ECO:0000256" key="1">
    <source>
        <dbReference type="ARBA" id="ARBA00022676"/>
    </source>
</evidence>
<dbReference type="InterPro" id="IPR029044">
    <property type="entry name" value="Nucleotide-diphossugar_trans"/>
</dbReference>
<dbReference type="InterPro" id="IPR050748">
    <property type="entry name" value="Glycosyltrans_8_dom-fam"/>
</dbReference>
<dbReference type="GO" id="GO:0016757">
    <property type="term" value="F:glycosyltransferase activity"/>
    <property type="evidence" value="ECO:0007669"/>
    <property type="project" value="UniProtKB-KW"/>
</dbReference>
<reference evidence="4" key="1">
    <citation type="journal article" date="2014" name="Front. Microbiol.">
        <title>High frequency of phylogenetically diverse reductive dehalogenase-homologous genes in deep subseafloor sedimentary metagenomes.</title>
        <authorList>
            <person name="Kawai M."/>
            <person name="Futagami T."/>
            <person name="Toyoda A."/>
            <person name="Takaki Y."/>
            <person name="Nishi S."/>
            <person name="Hori S."/>
            <person name="Arai W."/>
            <person name="Tsubouchi T."/>
            <person name="Morono Y."/>
            <person name="Uchiyama I."/>
            <person name="Ito T."/>
            <person name="Fujiyama A."/>
            <person name="Inagaki F."/>
            <person name="Takami H."/>
        </authorList>
    </citation>
    <scope>NUCLEOTIDE SEQUENCE</scope>
    <source>
        <strain evidence="4">Expedition CK06-06</strain>
    </source>
</reference>
<evidence type="ECO:0000256" key="2">
    <source>
        <dbReference type="ARBA" id="ARBA00022679"/>
    </source>
</evidence>
<evidence type="ECO:0000256" key="3">
    <source>
        <dbReference type="ARBA" id="ARBA00022723"/>
    </source>
</evidence>
<keyword evidence="2" id="KW-0808">Transferase</keyword>
<protein>
    <recommendedName>
        <fullName evidence="5">Glycosyl transferase family 8 C-terminal domain-containing protein</fullName>
    </recommendedName>
</protein>
<name>X0UWK7_9ZZZZ</name>
<feature type="non-terminal residue" evidence="4">
    <location>
        <position position="263"/>
    </location>
</feature>
<gene>
    <name evidence="4" type="ORF">S01H1_46714</name>
</gene>
<dbReference type="PANTHER" id="PTHR13778:SF47">
    <property type="entry name" value="LIPOPOLYSACCHARIDE 1,3-GALACTOSYLTRANSFERASE"/>
    <property type="match status" value="1"/>
</dbReference>
<comment type="caution">
    <text evidence="4">The sequence shown here is derived from an EMBL/GenBank/DDBJ whole genome shotgun (WGS) entry which is preliminary data.</text>
</comment>
<dbReference type="GO" id="GO:0046872">
    <property type="term" value="F:metal ion binding"/>
    <property type="evidence" value="ECO:0007669"/>
    <property type="project" value="UniProtKB-KW"/>
</dbReference>
<evidence type="ECO:0000313" key="4">
    <source>
        <dbReference type="EMBL" id="GAG10130.1"/>
    </source>
</evidence>
<keyword evidence="3" id="KW-0479">Metal-binding</keyword>
<feature type="non-terminal residue" evidence="4">
    <location>
        <position position="1"/>
    </location>
</feature>
<proteinExistence type="predicted"/>
<evidence type="ECO:0008006" key="5">
    <source>
        <dbReference type="Google" id="ProtNLM"/>
    </source>
</evidence>
<dbReference type="EMBL" id="BARS01029922">
    <property type="protein sequence ID" value="GAG10130.1"/>
    <property type="molecule type" value="Genomic_DNA"/>
</dbReference>
<dbReference type="Pfam" id="PF01501">
    <property type="entry name" value="Glyco_transf_8"/>
    <property type="match status" value="1"/>
</dbReference>
<dbReference type="SUPFAM" id="SSF53448">
    <property type="entry name" value="Nucleotide-diphospho-sugar transferases"/>
    <property type="match status" value="1"/>
</dbReference>
<keyword evidence="1" id="KW-0328">Glycosyltransferase</keyword>